<dbReference type="AlphaFoldDB" id="B9RWP0"/>
<name>B9RWP0_RICCO</name>
<keyword evidence="1" id="KW-0812">Transmembrane</keyword>
<protein>
    <submittedName>
        <fullName evidence="2">Uncharacterized protein</fullName>
    </submittedName>
</protein>
<keyword evidence="3" id="KW-1185">Reference proteome</keyword>
<proteinExistence type="predicted"/>
<keyword evidence="1" id="KW-1133">Transmembrane helix</keyword>
<dbReference type="Proteomes" id="UP000008311">
    <property type="component" value="Unassembled WGS sequence"/>
</dbReference>
<gene>
    <name evidence="2" type="ORF">RCOM_1023110</name>
</gene>
<sequence>MENYNNIRFLLMIYVLFVALIKRQLSVLCGAAIVYLRITRSWRPPDINGVKVNTDAAVSKILSETPLSSLGKERWFHGSGIDEVYTAVRDLHIRCPTWCIWKVLKNGVHACLSTREGNEEEDKNQLNKN</sequence>
<evidence type="ECO:0000256" key="1">
    <source>
        <dbReference type="SAM" id="Phobius"/>
    </source>
</evidence>
<evidence type="ECO:0000313" key="3">
    <source>
        <dbReference type="Proteomes" id="UP000008311"/>
    </source>
</evidence>
<dbReference type="EMBL" id="EQ973823">
    <property type="protein sequence ID" value="EEF44292.1"/>
    <property type="molecule type" value="Genomic_DNA"/>
</dbReference>
<keyword evidence="1" id="KW-0472">Membrane</keyword>
<organism evidence="2 3">
    <name type="scientific">Ricinus communis</name>
    <name type="common">Castor bean</name>
    <dbReference type="NCBI Taxonomy" id="3988"/>
    <lineage>
        <taxon>Eukaryota</taxon>
        <taxon>Viridiplantae</taxon>
        <taxon>Streptophyta</taxon>
        <taxon>Embryophyta</taxon>
        <taxon>Tracheophyta</taxon>
        <taxon>Spermatophyta</taxon>
        <taxon>Magnoliopsida</taxon>
        <taxon>eudicotyledons</taxon>
        <taxon>Gunneridae</taxon>
        <taxon>Pentapetalae</taxon>
        <taxon>rosids</taxon>
        <taxon>fabids</taxon>
        <taxon>Malpighiales</taxon>
        <taxon>Euphorbiaceae</taxon>
        <taxon>Acalyphoideae</taxon>
        <taxon>Acalypheae</taxon>
        <taxon>Ricinus</taxon>
    </lineage>
</organism>
<dbReference type="InParanoid" id="B9RWP0"/>
<evidence type="ECO:0000313" key="2">
    <source>
        <dbReference type="EMBL" id="EEF44292.1"/>
    </source>
</evidence>
<feature type="transmembrane region" description="Helical" evidence="1">
    <location>
        <begin position="12"/>
        <end position="36"/>
    </location>
</feature>
<reference evidence="3" key="1">
    <citation type="journal article" date="2010" name="Nat. Biotechnol.">
        <title>Draft genome sequence of the oilseed species Ricinus communis.</title>
        <authorList>
            <person name="Chan A.P."/>
            <person name="Crabtree J."/>
            <person name="Zhao Q."/>
            <person name="Lorenzi H."/>
            <person name="Orvis J."/>
            <person name="Puiu D."/>
            <person name="Melake-Berhan A."/>
            <person name="Jones K.M."/>
            <person name="Redman J."/>
            <person name="Chen G."/>
            <person name="Cahoon E.B."/>
            <person name="Gedil M."/>
            <person name="Stanke M."/>
            <person name="Haas B.J."/>
            <person name="Wortman J.R."/>
            <person name="Fraser-Liggett C.M."/>
            <person name="Ravel J."/>
            <person name="Rabinowicz P.D."/>
        </authorList>
    </citation>
    <scope>NUCLEOTIDE SEQUENCE [LARGE SCALE GENOMIC DNA]</scope>
    <source>
        <strain evidence="3">cv. Hale</strain>
    </source>
</reference>
<accession>B9RWP0</accession>